<dbReference type="InterPro" id="IPR013083">
    <property type="entry name" value="Znf_RING/FYVE/PHD"/>
</dbReference>
<evidence type="ECO:0000313" key="18">
    <source>
        <dbReference type="Proteomes" id="UP000002899"/>
    </source>
</evidence>
<dbReference type="GO" id="GO:0006325">
    <property type="term" value="P:chromatin organization"/>
    <property type="evidence" value="ECO:0007669"/>
    <property type="project" value="UniProtKB-KW"/>
</dbReference>
<dbReference type="InterPro" id="IPR017907">
    <property type="entry name" value="Znf_RING_CS"/>
</dbReference>
<dbReference type="PANTHER" id="PTHR23163">
    <property type="entry name" value="RING FINGER PROTEIN-RELATED"/>
    <property type="match status" value="1"/>
</dbReference>
<evidence type="ECO:0000256" key="6">
    <source>
        <dbReference type="ARBA" id="ARBA00022723"/>
    </source>
</evidence>
<comment type="pathway">
    <text evidence="3 14">Protein modification; protein ubiquitination.</text>
</comment>
<dbReference type="Gene3D" id="3.30.40.10">
    <property type="entry name" value="Zinc/RING finger domain, C3HC4 (zinc finger)"/>
    <property type="match status" value="1"/>
</dbReference>
<evidence type="ECO:0000313" key="17">
    <source>
        <dbReference type="EMBL" id="CCF72965.1"/>
    </source>
</evidence>
<comment type="subcellular location">
    <subcellularLocation>
        <location evidence="2 14">Nucleus</location>
    </subcellularLocation>
</comment>
<keyword evidence="11 14" id="KW-0175">Coiled coil</keyword>
<dbReference type="InterPro" id="IPR018957">
    <property type="entry name" value="Znf_C3HC4_RING-type"/>
</dbReference>
<dbReference type="GO" id="GO:0016567">
    <property type="term" value="P:protein ubiquitination"/>
    <property type="evidence" value="ECO:0007669"/>
    <property type="project" value="UniProtKB-UniRule"/>
</dbReference>
<evidence type="ECO:0000256" key="8">
    <source>
        <dbReference type="ARBA" id="ARBA00022786"/>
    </source>
</evidence>
<comment type="similarity">
    <text evidence="4 14">Belongs to the BRE1 family.</text>
</comment>
<evidence type="ECO:0000256" key="10">
    <source>
        <dbReference type="ARBA" id="ARBA00022853"/>
    </source>
</evidence>
<dbReference type="PANTHER" id="PTHR23163:SF0">
    <property type="entry name" value="E3 UBIQUITIN-PROTEIN LIGASE BRE1"/>
    <property type="match status" value="1"/>
</dbReference>
<dbReference type="Proteomes" id="UP000002899">
    <property type="component" value="Chromosome I"/>
</dbReference>
<evidence type="ECO:0000256" key="9">
    <source>
        <dbReference type="ARBA" id="ARBA00022833"/>
    </source>
</evidence>
<feature type="domain" description="RING-type" evidence="16">
    <location>
        <begin position="514"/>
        <end position="553"/>
    </location>
</feature>
<dbReference type="GO" id="GO:0008270">
    <property type="term" value="F:zinc ion binding"/>
    <property type="evidence" value="ECO:0007669"/>
    <property type="project" value="UniProtKB-KW"/>
</dbReference>
<evidence type="ECO:0000256" key="12">
    <source>
        <dbReference type="ARBA" id="ARBA00023242"/>
    </source>
</evidence>
<dbReference type="EC" id="2.3.2.27" evidence="14"/>
<dbReference type="AlphaFoldDB" id="I7IPI6"/>
<evidence type="ECO:0000256" key="15">
    <source>
        <dbReference type="SAM" id="Coils"/>
    </source>
</evidence>
<evidence type="ECO:0000256" key="11">
    <source>
        <dbReference type="ARBA" id="ARBA00023054"/>
    </source>
</evidence>
<dbReference type="OrthoDB" id="10266039at2759"/>
<organism evidence="17 18">
    <name type="scientific">Babesia microti (strain RI)</name>
    <dbReference type="NCBI Taxonomy" id="1133968"/>
    <lineage>
        <taxon>Eukaryota</taxon>
        <taxon>Sar</taxon>
        <taxon>Alveolata</taxon>
        <taxon>Apicomplexa</taxon>
        <taxon>Aconoidasida</taxon>
        <taxon>Piroplasmida</taxon>
        <taxon>Babesiidae</taxon>
        <taxon>Babesia</taxon>
    </lineage>
</organism>
<name>I7IPI6_BABMR</name>
<dbReference type="UniPathway" id="UPA00143"/>
<evidence type="ECO:0000256" key="1">
    <source>
        <dbReference type="ARBA" id="ARBA00000900"/>
    </source>
</evidence>
<dbReference type="EMBL" id="FO082871">
    <property type="protein sequence ID" value="CCF72965.1"/>
    <property type="molecule type" value="Genomic_DNA"/>
</dbReference>
<evidence type="ECO:0000256" key="5">
    <source>
        <dbReference type="ARBA" id="ARBA00022679"/>
    </source>
</evidence>
<dbReference type="CDD" id="cd16499">
    <property type="entry name" value="RING-HC_Bre1-like"/>
    <property type="match status" value="1"/>
</dbReference>
<keyword evidence="7 13" id="KW-0863">Zinc-finger</keyword>
<dbReference type="VEuPathDB" id="PiroplasmaDB:BMR1_01G02540"/>
<keyword evidence="6 14" id="KW-0479">Metal-binding</keyword>
<comment type="catalytic activity">
    <reaction evidence="1 14">
        <text>S-ubiquitinyl-[E2 ubiquitin-conjugating enzyme]-L-cysteine + [acceptor protein]-L-lysine = [E2 ubiquitin-conjugating enzyme]-L-cysteine + N(6)-ubiquitinyl-[acceptor protein]-L-lysine.</text>
        <dbReference type="EC" id="2.3.2.27"/>
    </reaction>
</comment>
<accession>I7IPI6</accession>
<dbReference type="RefSeq" id="XP_012647574.1">
    <property type="nucleotide sequence ID" value="XM_012792120.1"/>
</dbReference>
<evidence type="ECO:0000256" key="3">
    <source>
        <dbReference type="ARBA" id="ARBA00004906"/>
    </source>
</evidence>
<reference evidence="17 18" key="2">
    <citation type="journal article" date="2013" name="PLoS ONE">
        <title>Whole genome mapping and re-organization of the nuclear and mitochondrial genomes of Babesia microti isolates.</title>
        <authorList>
            <person name="Cornillot E."/>
            <person name="Dassouli A."/>
            <person name="Garg A."/>
            <person name="Pachikara N."/>
            <person name="Randazzo S."/>
            <person name="Depoix D."/>
            <person name="Carcy B."/>
            <person name="Delbecq S."/>
            <person name="Frutos R."/>
            <person name="Silva J.C."/>
            <person name="Sutton R."/>
            <person name="Krause P.J."/>
            <person name="Mamoun C.B."/>
        </authorList>
    </citation>
    <scope>NUCLEOTIDE SEQUENCE [LARGE SCALE GENOMIC DNA]</scope>
    <source>
        <strain evidence="17 18">RI</strain>
    </source>
</reference>
<evidence type="ECO:0000256" key="13">
    <source>
        <dbReference type="PROSITE-ProRule" id="PRU00175"/>
    </source>
</evidence>
<dbReference type="Pfam" id="PF00097">
    <property type="entry name" value="zf-C3HC4"/>
    <property type="match status" value="1"/>
</dbReference>
<feature type="coiled-coil region" evidence="15">
    <location>
        <begin position="331"/>
        <end position="389"/>
    </location>
</feature>
<dbReference type="SMART" id="SM00184">
    <property type="entry name" value="RING"/>
    <property type="match status" value="1"/>
</dbReference>
<evidence type="ECO:0000256" key="4">
    <source>
        <dbReference type="ARBA" id="ARBA00005555"/>
    </source>
</evidence>
<sequence length="566" mass="65671">MDESGIYTDPKLLLENNARLGATLLAYRLEIDSVNAKYDKQVYLNMRLQFILSHLTLSLDKITNSLDDSIDCSIANIILDNLRQYLSSNSNKMMSEIDENITKQLKNALNNALSSFKRNNNNVINQNSHDFDYEALISESFNKYLSATYPSMGEVGELRNEISRLTKQNDILYRKSQANNIDNSPMDIETDTNDNAASSGYINKLTNQCKELDKALQKSQNQLLSFKMNVLDKLKNEDIHYEKLASMLNSEKVSHINQIQTLQSQLLQLGDENTKLTSEINVLKSECEKLKEICKISEDTLNDRIKLSESLKTKNTQLSKELSEVRSLLNKNTAEDDIDSIKLKLAVLEKNQAEFKTIEENLNNAINEIEEISIAFEEKQKQCENFTKQLMLKPTPQTETYNVKIELDRLNSNFQKQLNLYSEKIRDYDIATQLYIEGWNHSYQRAIAIERERDELLRYLHMSSERNTLLSRQLEDAKDKDNTIYGHRRKNLKPGDENALIVRENAELIKRITCAVCNERFRDHVIIKCGHFFCEPCLDDNIKSRNRRCSQCKINFDKRDIQKIYF</sequence>
<protein>
    <recommendedName>
        <fullName evidence="14">E3 ubiquitin protein ligase</fullName>
        <ecNumber evidence="14">2.3.2.27</ecNumber>
    </recommendedName>
</protein>
<evidence type="ECO:0000256" key="2">
    <source>
        <dbReference type="ARBA" id="ARBA00004123"/>
    </source>
</evidence>
<keyword evidence="10 14" id="KW-0156">Chromatin regulator</keyword>
<evidence type="ECO:0000256" key="7">
    <source>
        <dbReference type="ARBA" id="ARBA00022771"/>
    </source>
</evidence>
<evidence type="ECO:0000259" key="16">
    <source>
        <dbReference type="PROSITE" id="PS50089"/>
    </source>
</evidence>
<dbReference type="GO" id="GO:0033503">
    <property type="term" value="C:HULC complex"/>
    <property type="evidence" value="ECO:0007669"/>
    <property type="project" value="TreeGrafter"/>
</dbReference>
<dbReference type="GO" id="GO:0005634">
    <property type="term" value="C:nucleus"/>
    <property type="evidence" value="ECO:0007669"/>
    <property type="project" value="UniProtKB-SubCell"/>
</dbReference>
<dbReference type="OMA" id="ERNKEAH"/>
<evidence type="ECO:0000256" key="14">
    <source>
        <dbReference type="RuleBase" id="RU365038"/>
    </source>
</evidence>
<reference evidence="17 18" key="3">
    <citation type="journal article" date="2016" name="Sci. Rep.">
        <title>Genome-wide diversity and gene expression profiling of Babesia microti isolates identify polymorphic genes that mediate host-pathogen interactions.</title>
        <authorList>
            <person name="Silva J.C."/>
            <person name="Cornillot E."/>
            <person name="McCracken C."/>
            <person name="Usmani-Brown S."/>
            <person name="Dwivedi A."/>
            <person name="Ifeonu O.O."/>
            <person name="Crabtree J."/>
            <person name="Gotia H.T."/>
            <person name="Virji A.Z."/>
            <person name="Reynes C."/>
            <person name="Colinge J."/>
            <person name="Kumar V."/>
            <person name="Lawres L."/>
            <person name="Pazzi J.E."/>
            <person name="Pablo J.V."/>
            <person name="Hung C."/>
            <person name="Brancato J."/>
            <person name="Kumari P."/>
            <person name="Orvis J."/>
            <person name="Tretina K."/>
            <person name="Chibucos M."/>
            <person name="Ott S."/>
            <person name="Sadzewicz L."/>
            <person name="Sengamalay N."/>
            <person name="Shetty A.C."/>
            <person name="Su Q."/>
            <person name="Tallon L."/>
            <person name="Fraser C.M."/>
            <person name="Frutos R."/>
            <person name="Molina D.M."/>
            <person name="Krause P.J."/>
            <person name="Ben Mamoun C."/>
        </authorList>
    </citation>
    <scope>NUCLEOTIDE SEQUENCE [LARGE SCALE GENOMIC DNA]</scope>
    <source>
        <strain evidence="17 18">RI</strain>
    </source>
</reference>
<keyword evidence="12 14" id="KW-0539">Nucleus</keyword>
<keyword evidence="5 14" id="KW-0808">Transferase</keyword>
<dbReference type="PROSITE" id="PS00518">
    <property type="entry name" value="ZF_RING_1"/>
    <property type="match status" value="1"/>
</dbReference>
<dbReference type="InterPro" id="IPR001841">
    <property type="entry name" value="Znf_RING"/>
</dbReference>
<dbReference type="GO" id="GO:0061630">
    <property type="term" value="F:ubiquitin protein ligase activity"/>
    <property type="evidence" value="ECO:0007669"/>
    <property type="project" value="UniProtKB-EC"/>
</dbReference>
<feature type="coiled-coil region" evidence="15">
    <location>
        <begin position="259"/>
        <end position="293"/>
    </location>
</feature>
<proteinExistence type="inferred from homology"/>
<keyword evidence="18" id="KW-1185">Reference proteome</keyword>
<dbReference type="PROSITE" id="PS50089">
    <property type="entry name" value="ZF_RING_2"/>
    <property type="match status" value="1"/>
</dbReference>
<dbReference type="SUPFAM" id="SSF57850">
    <property type="entry name" value="RING/U-box"/>
    <property type="match status" value="1"/>
</dbReference>
<dbReference type="GeneID" id="24423581"/>
<reference evidence="17 18" key="1">
    <citation type="journal article" date="2012" name="Nucleic Acids Res.">
        <title>Sequencing of the smallest Apicomplexan genome from the human pathogen Babesia microti.</title>
        <authorList>
            <person name="Cornillot E."/>
            <person name="Hadj-Kaddour K."/>
            <person name="Dassouli A."/>
            <person name="Noel B."/>
            <person name="Ranwez V."/>
            <person name="Vacherie B."/>
            <person name="Augagneur Y."/>
            <person name="Bres V."/>
            <person name="Duclos A."/>
            <person name="Randazzo S."/>
            <person name="Carcy B."/>
            <person name="Debierre-Grockiego F."/>
            <person name="Delbecq S."/>
            <person name="Moubri-Menage K."/>
            <person name="Shams-Eldin H."/>
            <person name="Usmani-Brown S."/>
            <person name="Bringaud F."/>
            <person name="Wincker P."/>
            <person name="Vivares C.P."/>
            <person name="Schwarz R.T."/>
            <person name="Schetters T.P."/>
            <person name="Krause P.J."/>
            <person name="Gorenflot A."/>
            <person name="Berry V."/>
            <person name="Barbe V."/>
            <person name="Ben Mamoun C."/>
        </authorList>
    </citation>
    <scope>NUCLEOTIDE SEQUENCE [LARGE SCALE GENOMIC DNA]</scope>
    <source>
        <strain evidence="17 18">RI</strain>
    </source>
</reference>
<gene>
    <name evidence="17" type="ORF">BMR1_01G02540</name>
</gene>
<keyword evidence="8 14" id="KW-0833">Ubl conjugation pathway</keyword>
<dbReference type="InterPro" id="IPR013956">
    <property type="entry name" value="E3_ubiquit_lig_Bre1"/>
</dbReference>
<dbReference type="KEGG" id="bmic:BMR1_01G02540"/>
<keyword evidence="9 14" id="KW-0862">Zinc</keyword>